<feature type="region of interest" description="Disordered" evidence="6">
    <location>
        <begin position="303"/>
        <end position="378"/>
    </location>
</feature>
<accession>A0AAE0N336</accession>
<gene>
    <name evidence="9" type="ORF">B0H63DRAFT_565578</name>
</gene>
<reference evidence="9" key="1">
    <citation type="journal article" date="2023" name="Mol. Phylogenet. Evol.">
        <title>Genome-scale phylogeny and comparative genomics of the fungal order Sordariales.</title>
        <authorList>
            <person name="Hensen N."/>
            <person name="Bonometti L."/>
            <person name="Westerberg I."/>
            <person name="Brannstrom I.O."/>
            <person name="Guillou S."/>
            <person name="Cros-Aarteil S."/>
            <person name="Calhoun S."/>
            <person name="Haridas S."/>
            <person name="Kuo A."/>
            <person name="Mondo S."/>
            <person name="Pangilinan J."/>
            <person name="Riley R."/>
            <person name="LaButti K."/>
            <person name="Andreopoulos B."/>
            <person name="Lipzen A."/>
            <person name="Chen C."/>
            <person name="Yan M."/>
            <person name="Daum C."/>
            <person name="Ng V."/>
            <person name="Clum A."/>
            <person name="Steindorff A."/>
            <person name="Ohm R.A."/>
            <person name="Martin F."/>
            <person name="Silar P."/>
            <person name="Natvig D.O."/>
            <person name="Lalanne C."/>
            <person name="Gautier V."/>
            <person name="Ament-Velasquez S.L."/>
            <person name="Kruys A."/>
            <person name="Hutchinson M.I."/>
            <person name="Powell A.J."/>
            <person name="Barry K."/>
            <person name="Miller A.N."/>
            <person name="Grigoriev I.V."/>
            <person name="Debuchy R."/>
            <person name="Gladieux P."/>
            <person name="Hiltunen Thoren M."/>
            <person name="Johannesson H."/>
        </authorList>
    </citation>
    <scope>NUCLEOTIDE SEQUENCE</scope>
    <source>
        <strain evidence="9">CBS 232.78</strain>
    </source>
</reference>
<keyword evidence="10" id="KW-1185">Reference proteome</keyword>
<feature type="transmembrane region" description="Helical" evidence="7">
    <location>
        <begin position="27"/>
        <end position="49"/>
    </location>
</feature>
<reference evidence="9" key="2">
    <citation type="submission" date="2023-06" db="EMBL/GenBank/DDBJ databases">
        <authorList>
            <consortium name="Lawrence Berkeley National Laboratory"/>
            <person name="Haridas S."/>
            <person name="Hensen N."/>
            <person name="Bonometti L."/>
            <person name="Westerberg I."/>
            <person name="Brannstrom I.O."/>
            <person name="Guillou S."/>
            <person name="Cros-Aarteil S."/>
            <person name="Calhoun S."/>
            <person name="Kuo A."/>
            <person name="Mondo S."/>
            <person name="Pangilinan J."/>
            <person name="Riley R."/>
            <person name="LaButti K."/>
            <person name="Andreopoulos B."/>
            <person name="Lipzen A."/>
            <person name="Chen C."/>
            <person name="Yanf M."/>
            <person name="Daum C."/>
            <person name="Ng V."/>
            <person name="Clum A."/>
            <person name="Steindorff A."/>
            <person name="Ohm R."/>
            <person name="Martin F."/>
            <person name="Silar P."/>
            <person name="Natvig D."/>
            <person name="Lalanne C."/>
            <person name="Gautier V."/>
            <person name="Ament-velasquez S.L."/>
            <person name="Kruys A."/>
            <person name="Hutchinson M.I."/>
            <person name="Powell A.J."/>
            <person name="Barry K."/>
            <person name="Miller A.N."/>
            <person name="Grigoriev I.V."/>
            <person name="Debuchy R."/>
            <person name="Gladieux P."/>
            <person name="Thoren M.H."/>
            <person name="Johannesson H."/>
        </authorList>
    </citation>
    <scope>NUCLEOTIDE SEQUENCE</scope>
    <source>
        <strain evidence="9">CBS 232.78</strain>
    </source>
</reference>
<evidence type="ECO:0000256" key="7">
    <source>
        <dbReference type="SAM" id="Phobius"/>
    </source>
</evidence>
<keyword evidence="3 7" id="KW-1133">Transmembrane helix</keyword>
<name>A0AAE0N336_9PEZI</name>
<dbReference type="AlphaFoldDB" id="A0AAE0N336"/>
<feature type="transmembrane region" description="Helical" evidence="7">
    <location>
        <begin position="185"/>
        <end position="206"/>
    </location>
</feature>
<dbReference type="Proteomes" id="UP001285441">
    <property type="component" value="Unassembled WGS sequence"/>
</dbReference>
<feature type="transmembrane region" description="Helical" evidence="7">
    <location>
        <begin position="61"/>
        <end position="87"/>
    </location>
</feature>
<evidence type="ECO:0000313" key="9">
    <source>
        <dbReference type="EMBL" id="KAK3367649.1"/>
    </source>
</evidence>
<evidence type="ECO:0000256" key="3">
    <source>
        <dbReference type="ARBA" id="ARBA00022989"/>
    </source>
</evidence>
<evidence type="ECO:0000313" key="10">
    <source>
        <dbReference type="Proteomes" id="UP001285441"/>
    </source>
</evidence>
<comment type="caution">
    <text evidence="9">The sequence shown here is derived from an EMBL/GenBank/DDBJ whole genome shotgun (WGS) entry which is preliminary data.</text>
</comment>
<evidence type="ECO:0000259" key="8">
    <source>
        <dbReference type="Pfam" id="PF20684"/>
    </source>
</evidence>
<comment type="similarity">
    <text evidence="5">Belongs to the SAT4 family.</text>
</comment>
<evidence type="ECO:0000256" key="1">
    <source>
        <dbReference type="ARBA" id="ARBA00004141"/>
    </source>
</evidence>
<dbReference type="PANTHER" id="PTHR33048">
    <property type="entry name" value="PTH11-LIKE INTEGRAL MEMBRANE PROTEIN (AFU_ORTHOLOGUE AFUA_5G11245)"/>
    <property type="match status" value="1"/>
</dbReference>
<keyword evidence="4 7" id="KW-0472">Membrane</keyword>
<protein>
    <recommendedName>
        <fullName evidence="8">Rhodopsin domain-containing protein</fullName>
    </recommendedName>
</protein>
<evidence type="ECO:0000256" key="5">
    <source>
        <dbReference type="ARBA" id="ARBA00038359"/>
    </source>
</evidence>
<organism evidence="9 10">
    <name type="scientific">Podospora didyma</name>
    <dbReference type="NCBI Taxonomy" id="330526"/>
    <lineage>
        <taxon>Eukaryota</taxon>
        <taxon>Fungi</taxon>
        <taxon>Dikarya</taxon>
        <taxon>Ascomycota</taxon>
        <taxon>Pezizomycotina</taxon>
        <taxon>Sordariomycetes</taxon>
        <taxon>Sordariomycetidae</taxon>
        <taxon>Sordariales</taxon>
        <taxon>Podosporaceae</taxon>
        <taxon>Podospora</taxon>
    </lineage>
</organism>
<feature type="transmembrane region" description="Helical" evidence="7">
    <location>
        <begin position="144"/>
        <end position="165"/>
    </location>
</feature>
<sequence length="459" mass="50416">MSGAPQPSPATLLTFSRDYVEFNEGPVLTNSCIALSVVSAVTVAIRFAVRWRSAIGLGWDDWLILFSLPHLFSFAAMAILSVEYGGVGRHLPVVMALDPQMFARTMLYLFVSEFNYFTLIAVIKASILVMYCRIFPTRFMKKSSYIIGIIVGLWWFSTILATLFQCQPVQRAYNPFMQEGSCFNISRLFVGNSIVNIITDIMIIVLPAHEVWQLHLPRAQKLAIGGVFVLGFLAVVMTCIRLKSLLDLLGGQADFTQFVAPAWIWTLAEPTCGIVTASLPTMRPLLRFVFGMTFGVGKAGGGGGGGGGGGNNKNAHPQPGAKSPPHSNDTVVTIGGGSFSHRRGIWGSKPFNNKKTKQQPTGTAKVTDDDAENKSYPASTFDKFHDLEKGRWPEYPPNTWPLPGDLVDVPRRPVVISDRRQVQVMISGNSEDSLTPSDEIPLQGISVKRDIWTETEQGR</sequence>
<dbReference type="PANTHER" id="PTHR33048:SF47">
    <property type="entry name" value="INTEGRAL MEMBRANE PROTEIN-RELATED"/>
    <property type="match status" value="1"/>
</dbReference>
<feature type="domain" description="Rhodopsin" evidence="8">
    <location>
        <begin position="45"/>
        <end position="287"/>
    </location>
</feature>
<dbReference type="EMBL" id="JAULSW010000011">
    <property type="protein sequence ID" value="KAK3367649.1"/>
    <property type="molecule type" value="Genomic_DNA"/>
</dbReference>
<comment type="subcellular location">
    <subcellularLocation>
        <location evidence="1">Membrane</location>
        <topology evidence="1">Multi-pass membrane protein</topology>
    </subcellularLocation>
</comment>
<dbReference type="InterPro" id="IPR049326">
    <property type="entry name" value="Rhodopsin_dom_fungi"/>
</dbReference>
<keyword evidence="2 7" id="KW-0812">Transmembrane</keyword>
<proteinExistence type="inferred from homology"/>
<dbReference type="InterPro" id="IPR052337">
    <property type="entry name" value="SAT4-like"/>
</dbReference>
<feature type="transmembrane region" description="Helical" evidence="7">
    <location>
        <begin position="107"/>
        <end position="132"/>
    </location>
</feature>
<evidence type="ECO:0000256" key="6">
    <source>
        <dbReference type="SAM" id="MobiDB-lite"/>
    </source>
</evidence>
<feature type="transmembrane region" description="Helical" evidence="7">
    <location>
        <begin position="222"/>
        <end position="243"/>
    </location>
</feature>
<dbReference type="Pfam" id="PF20684">
    <property type="entry name" value="Fung_rhodopsin"/>
    <property type="match status" value="1"/>
</dbReference>
<evidence type="ECO:0000256" key="2">
    <source>
        <dbReference type="ARBA" id="ARBA00022692"/>
    </source>
</evidence>
<dbReference type="GO" id="GO:0016020">
    <property type="term" value="C:membrane"/>
    <property type="evidence" value="ECO:0007669"/>
    <property type="project" value="UniProtKB-SubCell"/>
</dbReference>
<evidence type="ECO:0000256" key="4">
    <source>
        <dbReference type="ARBA" id="ARBA00023136"/>
    </source>
</evidence>